<evidence type="ECO:0000259" key="3">
    <source>
        <dbReference type="Pfam" id="PF03033"/>
    </source>
</evidence>
<keyword evidence="2" id="KW-0808">Transferase</keyword>
<dbReference type="SUPFAM" id="SSF53756">
    <property type="entry name" value="UDP-Glycosyltransferase/glycogen phosphorylase"/>
    <property type="match status" value="1"/>
</dbReference>
<evidence type="ECO:0000256" key="1">
    <source>
        <dbReference type="ARBA" id="ARBA00022676"/>
    </source>
</evidence>
<keyword evidence="1" id="KW-0328">Glycosyltransferase</keyword>
<dbReference type="GO" id="GO:0005975">
    <property type="term" value="P:carbohydrate metabolic process"/>
    <property type="evidence" value="ECO:0007669"/>
    <property type="project" value="InterPro"/>
</dbReference>
<evidence type="ECO:0000313" key="6">
    <source>
        <dbReference type="Proteomes" id="UP000217838"/>
    </source>
</evidence>
<dbReference type="EMBL" id="NVUU01000039">
    <property type="protein sequence ID" value="PCI94403.1"/>
    <property type="molecule type" value="Genomic_DNA"/>
</dbReference>
<reference evidence="6" key="1">
    <citation type="submission" date="2017-08" db="EMBL/GenBank/DDBJ databases">
        <title>A dynamic microbial community with high functional redundancy inhabits the cold, oxic subseafloor aquifer.</title>
        <authorList>
            <person name="Tully B.J."/>
            <person name="Wheat C.G."/>
            <person name="Glazer B.T."/>
            <person name="Huber J.A."/>
        </authorList>
    </citation>
    <scope>NUCLEOTIDE SEQUENCE [LARGE SCALE GENOMIC DNA]</scope>
</reference>
<dbReference type="PANTHER" id="PTHR21015:SF22">
    <property type="entry name" value="GLYCOSYLTRANSFERASE"/>
    <property type="match status" value="1"/>
</dbReference>
<evidence type="ECO:0000256" key="2">
    <source>
        <dbReference type="ARBA" id="ARBA00022679"/>
    </source>
</evidence>
<dbReference type="InterPro" id="IPR004276">
    <property type="entry name" value="GlycoTrans_28_N"/>
</dbReference>
<comment type="caution">
    <text evidence="5">The sequence shown here is derived from an EMBL/GenBank/DDBJ whole genome shotgun (WGS) entry which is preliminary data.</text>
</comment>
<name>A0A2A4YHV5_UNCAE</name>
<proteinExistence type="predicted"/>
<dbReference type="Pfam" id="PF04101">
    <property type="entry name" value="Glyco_tran_28_C"/>
    <property type="match status" value="1"/>
</dbReference>
<feature type="domain" description="Glycosyltransferase family 28 N-terminal" evidence="3">
    <location>
        <begin position="5"/>
        <end position="138"/>
    </location>
</feature>
<protein>
    <recommendedName>
        <fullName evidence="7">UDP-N-acetylglucosamine--N-acetylmuramyl-(pentapeptide) pyrophosphoryl-undecaprenol N-acetylglucosamine transferase</fullName>
    </recommendedName>
</protein>
<dbReference type="AlphaFoldDB" id="A0A2A4YHV5"/>
<dbReference type="CDD" id="cd03785">
    <property type="entry name" value="GT28_MurG"/>
    <property type="match status" value="1"/>
</dbReference>
<dbReference type="Proteomes" id="UP000217838">
    <property type="component" value="Unassembled WGS sequence"/>
</dbReference>
<feature type="domain" description="Glycosyl transferase family 28 C-terminal" evidence="4">
    <location>
        <begin position="187"/>
        <end position="335"/>
    </location>
</feature>
<evidence type="ECO:0000259" key="4">
    <source>
        <dbReference type="Pfam" id="PF04101"/>
    </source>
</evidence>
<dbReference type="InterPro" id="IPR007235">
    <property type="entry name" value="Glyco_trans_28_C"/>
</dbReference>
<organism evidence="5 6">
    <name type="scientific">Aerophobetes bacterium</name>
    <dbReference type="NCBI Taxonomy" id="2030807"/>
    <lineage>
        <taxon>Bacteria</taxon>
        <taxon>Candidatus Aerophobota</taxon>
    </lineage>
</organism>
<accession>A0A2A4YHV5</accession>
<gene>
    <name evidence="5" type="ORF">COB11_03875</name>
</gene>
<dbReference type="GO" id="GO:1901137">
    <property type="term" value="P:carbohydrate derivative biosynthetic process"/>
    <property type="evidence" value="ECO:0007669"/>
    <property type="project" value="UniProtKB-ARBA"/>
</dbReference>
<dbReference type="Pfam" id="PF03033">
    <property type="entry name" value="Glyco_transf_28"/>
    <property type="match status" value="1"/>
</dbReference>
<dbReference type="Gene3D" id="3.40.50.2000">
    <property type="entry name" value="Glycogen Phosphorylase B"/>
    <property type="match status" value="2"/>
</dbReference>
<dbReference type="PANTHER" id="PTHR21015">
    <property type="entry name" value="UDP-N-ACETYLGLUCOSAMINE--N-ACETYLMURAMYL-(PENTAPEPTIDE) PYROPHOSPHORYL-UNDECAPRENOL N-ACETYLGLUCOSAMINE TRANSFERASE 1"/>
    <property type="match status" value="1"/>
</dbReference>
<evidence type="ECO:0000313" key="5">
    <source>
        <dbReference type="EMBL" id="PCI94403.1"/>
    </source>
</evidence>
<sequence>MSKHVLIAAAGTAGHMYPAQALAKELMEKKGYKVTFAGHNLSSNPYFDKENFFYFNAKSPSVCKNPFKFTLNLFVYLFGMFKTLSFLKKQKIELVVGFGSYHSFAALLASVFAKTPYVLFESNAKLGKVNQVFARKAKLLTYQLFDLAPVPGVNLQKVSMPFEKGRFSHMDKEEARKSYGLEKKLFTILVFGGSQGALSVNKLFLESLTKICTKTKNFQVIHLIGFNTDKAQAIKRYEELGLKAHVAVYEEKMSVAYSACDMVICRAGANSIYEQLYFKKPAIFIPYPFLPDKHQLYNARSVCRDYHAGITLEQSNLTKSSLAEKILSFMKKENLSFYEKKLQEMDPEKGQILLSELIASMCTKK</sequence>
<evidence type="ECO:0008006" key="7">
    <source>
        <dbReference type="Google" id="ProtNLM"/>
    </source>
</evidence>
<dbReference type="GO" id="GO:0016758">
    <property type="term" value="F:hexosyltransferase activity"/>
    <property type="evidence" value="ECO:0007669"/>
    <property type="project" value="InterPro"/>
</dbReference>